<keyword evidence="2" id="KW-1185">Reference proteome</keyword>
<dbReference type="SUPFAM" id="SSF51161">
    <property type="entry name" value="Trimeric LpxA-like enzymes"/>
    <property type="match status" value="1"/>
</dbReference>
<comment type="caution">
    <text evidence="1">The sequence shown here is derived from an EMBL/GenBank/DDBJ whole genome shotgun (WGS) entry which is preliminary data.</text>
</comment>
<dbReference type="AlphaFoldDB" id="A0A7W7YGA8"/>
<name>A0A7W7YGA8_9BACT</name>
<keyword evidence="1" id="KW-0808">Transferase</keyword>
<dbReference type="Gene3D" id="2.160.10.10">
    <property type="entry name" value="Hexapeptide repeat proteins"/>
    <property type="match status" value="1"/>
</dbReference>
<dbReference type="PANTHER" id="PTHR13061">
    <property type="entry name" value="DYNACTIN SUBUNIT P25"/>
    <property type="match status" value="1"/>
</dbReference>
<reference evidence="1 2" key="1">
    <citation type="submission" date="2020-08" db="EMBL/GenBank/DDBJ databases">
        <title>Genomic Encyclopedia of Type Strains, Phase IV (KMG-IV): sequencing the most valuable type-strain genomes for metagenomic binning, comparative biology and taxonomic classification.</title>
        <authorList>
            <person name="Goeker M."/>
        </authorList>
    </citation>
    <scope>NUCLEOTIDE SEQUENCE [LARGE SCALE GENOMIC DNA]</scope>
    <source>
        <strain evidence="1 2">DSM 12252</strain>
    </source>
</reference>
<evidence type="ECO:0000313" key="1">
    <source>
        <dbReference type="EMBL" id="MBB5035623.1"/>
    </source>
</evidence>
<proteinExistence type="predicted"/>
<gene>
    <name evidence="1" type="ORF">HNQ65_005236</name>
</gene>
<dbReference type="EMBL" id="JACHIG010000021">
    <property type="protein sequence ID" value="MBB5035623.1"/>
    <property type="molecule type" value="Genomic_DNA"/>
</dbReference>
<dbReference type="RefSeq" id="WP_184344603.1">
    <property type="nucleotide sequence ID" value="NZ_JACHIG010000021.1"/>
</dbReference>
<dbReference type="GO" id="GO:0016740">
    <property type="term" value="F:transferase activity"/>
    <property type="evidence" value="ECO:0007669"/>
    <property type="project" value="UniProtKB-KW"/>
</dbReference>
<dbReference type="InterPro" id="IPR001451">
    <property type="entry name" value="Hexapep"/>
</dbReference>
<dbReference type="InterPro" id="IPR011004">
    <property type="entry name" value="Trimer_LpxA-like_sf"/>
</dbReference>
<dbReference type="InterPro" id="IPR050484">
    <property type="entry name" value="Transf_Hexapept/Carb_Anhydrase"/>
</dbReference>
<evidence type="ECO:0000313" key="2">
    <source>
        <dbReference type="Proteomes" id="UP000590740"/>
    </source>
</evidence>
<dbReference type="Proteomes" id="UP000590740">
    <property type="component" value="Unassembled WGS sequence"/>
</dbReference>
<dbReference type="Pfam" id="PF00132">
    <property type="entry name" value="Hexapep"/>
    <property type="match status" value="1"/>
</dbReference>
<dbReference type="CDD" id="cd04645">
    <property type="entry name" value="LbH_gamma_CA_like"/>
    <property type="match status" value="1"/>
</dbReference>
<dbReference type="PANTHER" id="PTHR13061:SF29">
    <property type="entry name" value="GAMMA CARBONIC ANHYDRASE-LIKE 1, MITOCHONDRIAL-RELATED"/>
    <property type="match status" value="1"/>
</dbReference>
<sequence length="187" mass="19290">MESLKKFLLPEAQPSVAADAFIAQGAVVLGAVELHEQSSVWYGSVLRGDINRIVVGPQSNVQDGSVLHVSDDCACVLGARVTVGHRAVVHACTVGDEVLVGMGAIILDGAQIGARSIIAAGALVTKGTVIPEGSLVMGSPARVVRALSQEEQQANAKLALKYVEVSRRYLAMGLGAGVVKIPGEVQA</sequence>
<dbReference type="InterPro" id="IPR047324">
    <property type="entry name" value="LbH_gamma_CA-like"/>
</dbReference>
<organism evidence="1 2">
    <name type="scientific">Prosthecobacter vanneervenii</name>
    <dbReference type="NCBI Taxonomy" id="48466"/>
    <lineage>
        <taxon>Bacteria</taxon>
        <taxon>Pseudomonadati</taxon>
        <taxon>Verrucomicrobiota</taxon>
        <taxon>Verrucomicrobiia</taxon>
        <taxon>Verrucomicrobiales</taxon>
        <taxon>Verrucomicrobiaceae</taxon>
        <taxon>Prosthecobacter</taxon>
    </lineage>
</organism>
<protein>
    <submittedName>
        <fullName evidence="1">Carbonic anhydrase/acetyltransferase-like protein (Isoleucine patch superfamily)</fullName>
    </submittedName>
</protein>
<accession>A0A7W7YGA8</accession>